<sequence>MTKDVRVLLGLLFIGLLIWLAFVNWKAAIFVELFMIQVTLGRTFNWFTGRDK</sequence>
<organism evidence="2 3">
    <name type="scientific">Mycobacterium phage Cuke</name>
    <dbReference type="NCBI Taxonomy" id="2079417"/>
    <lineage>
        <taxon>Viruses</taxon>
        <taxon>Duplodnaviria</taxon>
        <taxon>Heunggongvirae</taxon>
        <taxon>Uroviricota</taxon>
        <taxon>Caudoviricetes</taxon>
        <taxon>Cukevirus</taxon>
        <taxon>Cukevirus cuke</taxon>
    </lineage>
</organism>
<dbReference type="Proteomes" id="UP000240246">
    <property type="component" value="Segment"/>
</dbReference>
<protein>
    <submittedName>
        <fullName evidence="2">Uncharacterized protein</fullName>
    </submittedName>
</protein>
<name>A0A2L1IX12_9CAUD</name>
<evidence type="ECO:0000313" key="2">
    <source>
        <dbReference type="EMBL" id="AVD99706.1"/>
    </source>
</evidence>
<keyword evidence="3" id="KW-1185">Reference proteome</keyword>
<evidence type="ECO:0000313" key="3">
    <source>
        <dbReference type="Proteomes" id="UP000240246"/>
    </source>
</evidence>
<reference evidence="3" key="1">
    <citation type="submission" date="2018-01" db="EMBL/GenBank/DDBJ databases">
        <authorList>
            <person name="Gaut B.S."/>
            <person name="Morton B.R."/>
            <person name="Clegg M.T."/>
            <person name="Duvall M.R."/>
        </authorList>
    </citation>
    <scope>NUCLEOTIDE SEQUENCE [LARGE SCALE GENOMIC DNA]</scope>
</reference>
<keyword evidence="1" id="KW-0472">Membrane</keyword>
<feature type="transmembrane region" description="Helical" evidence="1">
    <location>
        <begin position="7"/>
        <end position="25"/>
    </location>
</feature>
<keyword evidence="1" id="KW-0812">Transmembrane</keyword>
<proteinExistence type="predicted"/>
<accession>A0A2L1IX12</accession>
<evidence type="ECO:0000256" key="1">
    <source>
        <dbReference type="SAM" id="Phobius"/>
    </source>
</evidence>
<dbReference type="EMBL" id="MG757156">
    <property type="protein sequence ID" value="AVD99706.1"/>
    <property type="molecule type" value="Genomic_DNA"/>
</dbReference>
<keyword evidence="1" id="KW-1133">Transmembrane helix</keyword>
<gene>
    <name evidence="2" type="ORF">SEA_CUKE_90</name>
</gene>